<dbReference type="STRING" id="341036.SAMN05660649_00361"/>
<dbReference type="Pfam" id="PF13490">
    <property type="entry name" value="zf-HC2"/>
    <property type="match status" value="1"/>
</dbReference>
<proteinExistence type="inferred from homology"/>
<dbReference type="InterPro" id="IPR025377">
    <property type="entry name" value="DUF4367"/>
</dbReference>
<keyword evidence="6" id="KW-0862">Zinc</keyword>
<accession>A0A1I2N7K6</accession>
<evidence type="ECO:0000256" key="3">
    <source>
        <dbReference type="SAM" id="Phobius"/>
    </source>
</evidence>
<feature type="domain" description="Putative zinc-finger" evidence="4">
    <location>
        <begin position="8"/>
        <end position="35"/>
    </location>
</feature>
<protein>
    <recommendedName>
        <fullName evidence="2">Anti-sigma-W factor RsiW</fullName>
    </recommendedName>
</protein>
<dbReference type="EMBL" id="FOOX01000001">
    <property type="protein sequence ID" value="SFF98849.1"/>
    <property type="molecule type" value="Genomic_DNA"/>
</dbReference>
<evidence type="ECO:0000256" key="1">
    <source>
        <dbReference type="ARBA" id="ARBA00024353"/>
    </source>
</evidence>
<evidence type="ECO:0000259" key="5">
    <source>
        <dbReference type="Pfam" id="PF14285"/>
    </source>
</evidence>
<keyword evidence="3" id="KW-0472">Membrane</keyword>
<evidence type="ECO:0000313" key="7">
    <source>
        <dbReference type="Proteomes" id="UP000199337"/>
    </source>
</evidence>
<evidence type="ECO:0000259" key="4">
    <source>
        <dbReference type="Pfam" id="PF13490"/>
    </source>
</evidence>
<reference evidence="7" key="1">
    <citation type="submission" date="2016-10" db="EMBL/GenBank/DDBJ databases">
        <authorList>
            <person name="Varghese N."/>
            <person name="Submissions S."/>
        </authorList>
    </citation>
    <scope>NUCLEOTIDE SEQUENCE [LARGE SCALE GENOMIC DNA]</scope>
    <source>
        <strain evidence="7">DSM 17038</strain>
    </source>
</reference>
<dbReference type="AlphaFoldDB" id="A0A1I2N7K6"/>
<dbReference type="GO" id="GO:0008270">
    <property type="term" value="F:zinc ion binding"/>
    <property type="evidence" value="ECO:0007669"/>
    <property type="project" value="UniProtKB-KW"/>
</dbReference>
<keyword evidence="7" id="KW-1185">Reference proteome</keyword>
<evidence type="ECO:0000313" key="6">
    <source>
        <dbReference type="EMBL" id="SFF98849.1"/>
    </source>
</evidence>
<dbReference type="InterPro" id="IPR027383">
    <property type="entry name" value="Znf_put"/>
</dbReference>
<keyword evidence="3" id="KW-0812">Transmembrane</keyword>
<dbReference type="Gene3D" id="1.10.10.1320">
    <property type="entry name" value="Anti-sigma factor, zinc-finger domain"/>
    <property type="match status" value="1"/>
</dbReference>
<comment type="similarity">
    <text evidence="1">Belongs to the zinc-associated anti-sigma factor (ZAS) superfamily. Anti-sigma-W factor family.</text>
</comment>
<gene>
    <name evidence="6" type="ORF">SAMN05660649_00361</name>
</gene>
<dbReference type="Proteomes" id="UP000199337">
    <property type="component" value="Unassembled WGS sequence"/>
</dbReference>
<dbReference type="OrthoDB" id="2079550at2"/>
<keyword evidence="6" id="KW-0863">Zinc-finger</keyword>
<dbReference type="RefSeq" id="WP_092468418.1">
    <property type="nucleotide sequence ID" value="NZ_FOOX01000001.1"/>
</dbReference>
<keyword evidence="6" id="KW-0479">Metal-binding</keyword>
<sequence>MCYTEGILQAYIDGELDGEQLREVDYHLQQCAMCRQKVEELKAIDSFISLKMRAYINADPQTNGSSTWHEIKKTKGDNGMSKNSSGFFNRSRRMIAVAAACLALIATFSFPGVRSMAGEFLTIFRVERVQTITIDPRDMQQIELALREGASQVDVKNFGNVEVAEKIETTSVSAAEAAEAVDFELKLPKIKQYGDPELQKTSGSTMTMTLNVGNVNKLLQALNSTKLLPEDLDGKTFTLSMPAAIIATYNTGGDKIIVAQSRSPELKAPNGIDVLAVRDALLSIPALPASIKNQLEAINDWQHTVLIPNVNGTSKEVMVNGNQGVFIDSASGNSEAKFKTLVWNNNGVVYTIMGNNITAESAIAMAEQMK</sequence>
<feature type="transmembrane region" description="Helical" evidence="3">
    <location>
        <begin position="94"/>
        <end position="113"/>
    </location>
</feature>
<feature type="domain" description="DUF4367" evidence="5">
    <location>
        <begin position="307"/>
        <end position="369"/>
    </location>
</feature>
<organism evidence="6 7">
    <name type="scientific">Desulfotruncus arcticus DSM 17038</name>
    <dbReference type="NCBI Taxonomy" id="1121424"/>
    <lineage>
        <taxon>Bacteria</taxon>
        <taxon>Bacillati</taxon>
        <taxon>Bacillota</taxon>
        <taxon>Clostridia</taxon>
        <taxon>Eubacteriales</taxon>
        <taxon>Desulfallaceae</taxon>
        <taxon>Desulfotruncus</taxon>
    </lineage>
</organism>
<name>A0A1I2N7K6_9FIRM</name>
<keyword evidence="3" id="KW-1133">Transmembrane helix</keyword>
<dbReference type="InterPro" id="IPR041916">
    <property type="entry name" value="Anti_sigma_zinc_sf"/>
</dbReference>
<dbReference type="Pfam" id="PF14285">
    <property type="entry name" value="DUF4367"/>
    <property type="match status" value="1"/>
</dbReference>
<evidence type="ECO:0000256" key="2">
    <source>
        <dbReference type="ARBA" id="ARBA00024438"/>
    </source>
</evidence>